<accession>A0A504JFY7</accession>
<gene>
    <name evidence="1" type="ORF">FHK87_15510</name>
</gene>
<evidence type="ECO:0000313" key="1">
    <source>
        <dbReference type="EMBL" id="TPN85420.1"/>
    </source>
</evidence>
<proteinExistence type="predicted"/>
<keyword evidence="2" id="KW-1185">Reference proteome</keyword>
<dbReference type="OrthoDB" id="1157820at2"/>
<comment type="caution">
    <text evidence="1">The sequence shown here is derived from an EMBL/GenBank/DDBJ whole genome shotgun (WGS) entry which is preliminary data.</text>
</comment>
<dbReference type="RefSeq" id="WP_140594666.1">
    <property type="nucleotide sequence ID" value="NZ_VFWZ01000004.1"/>
</dbReference>
<reference evidence="1 2" key="1">
    <citation type="submission" date="2019-06" db="EMBL/GenBank/DDBJ databases">
        <authorList>
            <person name="Meng X."/>
        </authorList>
    </citation>
    <scope>NUCLEOTIDE SEQUENCE [LARGE SCALE GENOMIC DNA]</scope>
    <source>
        <strain evidence="1 2">M625</strain>
    </source>
</reference>
<dbReference type="AlphaFoldDB" id="A0A504JFY7"/>
<dbReference type="EMBL" id="VFWZ01000004">
    <property type="protein sequence ID" value="TPN85420.1"/>
    <property type="molecule type" value="Genomic_DNA"/>
</dbReference>
<sequence>MIRYKFNIEEAGLELPKNGVETYTLDSFYPVNYSKSITCNCKKEVIVEITSKEETPYMRYLHIYVSHSYFKFSEGSLAMRDILKKVASIYNRIRISISHQGEIKSIDNIEELQEKWKEIKSYIAERYKGEYVERFVQKTDETLADESKIIEEIASYTHFGLLLKPLYQQYSSEKSIILPQQLQTRYGKIVVDQKISLTSVEDTGQVKLNLSAQHPKKEEYINAEESFTFLQQKNSWIESAAISINENYGRKVYNSNFSIIKKS</sequence>
<dbReference type="Proteomes" id="UP000315540">
    <property type="component" value="Unassembled WGS sequence"/>
</dbReference>
<organism evidence="1 2">
    <name type="scientific">Aquimarina algicola</name>
    <dbReference type="NCBI Taxonomy" id="2589995"/>
    <lineage>
        <taxon>Bacteria</taxon>
        <taxon>Pseudomonadati</taxon>
        <taxon>Bacteroidota</taxon>
        <taxon>Flavobacteriia</taxon>
        <taxon>Flavobacteriales</taxon>
        <taxon>Flavobacteriaceae</taxon>
        <taxon>Aquimarina</taxon>
    </lineage>
</organism>
<protein>
    <submittedName>
        <fullName evidence="1">Uncharacterized protein</fullName>
    </submittedName>
</protein>
<evidence type="ECO:0000313" key="2">
    <source>
        <dbReference type="Proteomes" id="UP000315540"/>
    </source>
</evidence>
<name>A0A504JFY7_9FLAO</name>